<name>C6HXU6_9BACT</name>
<evidence type="ECO:0000313" key="1">
    <source>
        <dbReference type="EMBL" id="EES52558.1"/>
    </source>
</evidence>
<proteinExistence type="predicted"/>
<reference evidence="1 2" key="1">
    <citation type="journal article" date="2009" name="Appl. Environ. Microbiol.">
        <title>Community genomic and proteomic analyses of chemoautotrophic iron-oxidizing "Leptospirillum rubarum" (Group II) and "Leptospirillum ferrodiazotrophum" (Group III) bacteria in acid mine drainage biofilms.</title>
        <authorList>
            <person name="Goltsman D.S."/>
            <person name="Denef V.J."/>
            <person name="Singer S.W."/>
            <person name="VerBerkmoes N.C."/>
            <person name="Lefsrud M."/>
            <person name="Mueller R.S."/>
            <person name="Dick G.J."/>
            <person name="Sun C.L."/>
            <person name="Wheeler K.E."/>
            <person name="Zemla A."/>
            <person name="Baker B.J."/>
            <person name="Hauser L."/>
            <person name="Land M."/>
            <person name="Shah M.B."/>
            <person name="Thelen M.P."/>
            <person name="Hettich R.L."/>
            <person name="Banfield J.F."/>
        </authorList>
    </citation>
    <scope>NUCLEOTIDE SEQUENCE [LARGE SCALE GENOMIC DNA]</scope>
</reference>
<protein>
    <submittedName>
        <fullName evidence="1">Uncharacterized protein</fullName>
    </submittedName>
</protein>
<gene>
    <name evidence="1" type="ORF">UBAL3_93200059</name>
</gene>
<evidence type="ECO:0000313" key="2">
    <source>
        <dbReference type="Proteomes" id="UP000009374"/>
    </source>
</evidence>
<sequence>MEPSHENGHCDSCGRSNVVLYKLSLGHDFFDRPYDRLTSPGDLFPRWYCEECSREKDFQRDVRAIREEFVKLRCGQCSLLDSPSVFSRARQRIAEIDQSVKRGRGPHVILAPREVAHLLMELDSWAEEHDGGENGVKNETVGKG</sequence>
<dbReference type="Proteomes" id="UP000009374">
    <property type="component" value="Unassembled WGS sequence"/>
</dbReference>
<keyword evidence="2" id="KW-1185">Reference proteome</keyword>
<dbReference type="AlphaFoldDB" id="C6HXU6"/>
<organism evidence="1 2">
    <name type="scientific">Leptospirillum ferrodiazotrophum</name>
    <dbReference type="NCBI Taxonomy" id="412449"/>
    <lineage>
        <taxon>Bacteria</taxon>
        <taxon>Pseudomonadati</taxon>
        <taxon>Nitrospirota</taxon>
        <taxon>Nitrospiria</taxon>
        <taxon>Nitrospirales</taxon>
        <taxon>Nitrospiraceae</taxon>
        <taxon>Leptospirillum</taxon>
    </lineage>
</organism>
<accession>C6HXU6</accession>
<dbReference type="EMBL" id="GG693875">
    <property type="protein sequence ID" value="EES52558.1"/>
    <property type="molecule type" value="Genomic_DNA"/>
</dbReference>